<dbReference type="PANTHER" id="PTHR28260:SF1">
    <property type="entry name" value="SPINDLE POLE BODY COMPONENT SPC105"/>
    <property type="match status" value="1"/>
</dbReference>
<protein>
    <recommendedName>
        <fullName evidence="2">Spc7 kinetochore protein domain-containing protein</fullName>
    </recommendedName>
</protein>
<proteinExistence type="predicted"/>
<feature type="compositionally biased region" description="Basic and acidic residues" evidence="1">
    <location>
        <begin position="365"/>
        <end position="379"/>
    </location>
</feature>
<feature type="compositionally biased region" description="Polar residues" evidence="1">
    <location>
        <begin position="202"/>
        <end position="211"/>
    </location>
</feature>
<feature type="compositionally biased region" description="Acidic residues" evidence="1">
    <location>
        <begin position="271"/>
        <end position="286"/>
    </location>
</feature>
<feature type="region of interest" description="Disordered" evidence="1">
    <location>
        <begin position="349"/>
        <end position="510"/>
    </location>
</feature>
<feature type="compositionally biased region" description="Low complexity" evidence="1">
    <location>
        <begin position="353"/>
        <end position="364"/>
    </location>
</feature>
<feature type="compositionally biased region" description="Low complexity" evidence="1">
    <location>
        <begin position="454"/>
        <end position="480"/>
    </location>
</feature>
<feature type="compositionally biased region" description="Polar residues" evidence="1">
    <location>
        <begin position="11"/>
        <end position="22"/>
    </location>
</feature>
<feature type="region of interest" description="Disordered" evidence="1">
    <location>
        <begin position="268"/>
        <end position="336"/>
    </location>
</feature>
<dbReference type="Proteomes" id="UP000818624">
    <property type="component" value="Chromosome 1"/>
</dbReference>
<reference evidence="3 4" key="1">
    <citation type="journal article" date="2020" name="Elife">
        <title>Loss of centromere function drives karyotype evolution in closely related Malassezia species.</title>
        <authorList>
            <person name="Sankaranarayanan S.R."/>
            <person name="Ianiri G."/>
            <person name="Coelho M.A."/>
            <person name="Reza M.H."/>
            <person name="Thimmappa B.C."/>
            <person name="Ganguly P."/>
            <person name="Vadnala R.N."/>
            <person name="Sun S."/>
            <person name="Siddharthan R."/>
            <person name="Tellgren-Roth C."/>
            <person name="Dawson T.L."/>
            <person name="Heitman J."/>
            <person name="Sanyal K."/>
        </authorList>
    </citation>
    <scope>NUCLEOTIDE SEQUENCE [LARGE SCALE GENOMIC DNA]</scope>
    <source>
        <strain evidence="3">CBS14141</strain>
    </source>
</reference>
<accession>A0ABY8EMI2</accession>
<dbReference type="InterPro" id="IPR033338">
    <property type="entry name" value="Spc105/Spc7"/>
</dbReference>
<evidence type="ECO:0000313" key="3">
    <source>
        <dbReference type="EMBL" id="WFD45665.1"/>
    </source>
</evidence>
<keyword evidence="4" id="KW-1185">Reference proteome</keyword>
<dbReference type="EMBL" id="CP046234">
    <property type="protein sequence ID" value="WFD45665.1"/>
    <property type="molecule type" value="Genomic_DNA"/>
</dbReference>
<dbReference type="InterPro" id="IPR013253">
    <property type="entry name" value="Spc7_domain"/>
</dbReference>
<dbReference type="SMART" id="SM00787">
    <property type="entry name" value="Spc7"/>
    <property type="match status" value="1"/>
</dbReference>
<feature type="compositionally biased region" description="Low complexity" evidence="1">
    <location>
        <begin position="293"/>
        <end position="307"/>
    </location>
</feature>
<evidence type="ECO:0000313" key="4">
    <source>
        <dbReference type="Proteomes" id="UP000818624"/>
    </source>
</evidence>
<feature type="domain" description="Spc7 kinetochore protein" evidence="2">
    <location>
        <begin position="566"/>
        <end position="882"/>
    </location>
</feature>
<organism evidence="3 4">
    <name type="scientific">Malassezia furfur</name>
    <name type="common">Pityriasis versicolor infection agent</name>
    <name type="synonym">Pityrosporum furfur</name>
    <dbReference type="NCBI Taxonomy" id="55194"/>
    <lineage>
        <taxon>Eukaryota</taxon>
        <taxon>Fungi</taxon>
        <taxon>Dikarya</taxon>
        <taxon>Basidiomycota</taxon>
        <taxon>Ustilaginomycotina</taxon>
        <taxon>Malasseziomycetes</taxon>
        <taxon>Malasseziales</taxon>
        <taxon>Malasseziaceae</taxon>
        <taxon>Malassezia</taxon>
    </lineage>
</organism>
<feature type="region of interest" description="Disordered" evidence="1">
    <location>
        <begin position="153"/>
        <end position="225"/>
    </location>
</feature>
<gene>
    <name evidence="3" type="ORF">GLX27_000287</name>
</gene>
<name>A0ABY8EMI2_MALFU</name>
<feature type="compositionally biased region" description="Basic residues" evidence="1">
    <location>
        <begin position="42"/>
        <end position="51"/>
    </location>
</feature>
<evidence type="ECO:0000259" key="2">
    <source>
        <dbReference type="SMART" id="SM00787"/>
    </source>
</evidence>
<evidence type="ECO:0000256" key="1">
    <source>
        <dbReference type="SAM" id="MobiDB-lite"/>
    </source>
</evidence>
<dbReference type="Pfam" id="PF18210">
    <property type="entry name" value="Knl1_RWD_C"/>
    <property type="match status" value="1"/>
</dbReference>
<dbReference type="InterPro" id="IPR040850">
    <property type="entry name" value="Knl1_RWD_C"/>
</dbReference>
<feature type="region of interest" description="Disordered" evidence="1">
    <location>
        <begin position="1"/>
        <end position="72"/>
    </location>
</feature>
<sequence>MHARLRPSMPGASSPNKENTSPAKARRKRAASMGALPPSPARKARAPRKSAIRATPQVFLSPTALGPNTEREHIRTTGWSDIAEMVETTTRTSLQGVWEHDAPAHSPGLPNPFAALYRSPTKASPTKASPTKATGSMAPLGRHEHTVALVPTRTSPERARRQRRVTFSAHQEKTDFEQDEPTMSIRPAQRLMDRGSPVPGSQADTTTSSEEVSMDLTMDSDDSTLASDTSATMEMTNAWHAQPEMAETSTSAMDMTSDSAMDMTGVSAQTWEEEEKEDDDDDDDDKDASMSMQFTQAYAAAPTQAPAPTSPSIADDTSMDRTTDPASTMDESAMDESAMEMTATWGKFAHAARTSPDRSLSSPRRSPERRQTMVLREEMIVPPAEQDASPLQAATPRAPTPRDVPMPRAVTPERRSATPRAITPERLGTPRATTPVPPLPSTPRSAPAVSTPRSAPAVSTPRSVPAVSTPPSAGPGSPTRFRQSLRGGVPSPHYQHSPARREVPRTPPPGTPVHFATARRASPVRDVVGTRASIGVMEGGAGFPRSPFIHSMLRQRGRPSSPVREVADESVSDASFHMQLAEFLQVVGLKFHEDMTASRSRAERPTELAVAPVSLVDGARLASGAAPMLLTLRNACAELKQHVEDGRLRLQAMEADFYTRPPAFVQEWGQLEDDEMRRSMKGQLHVHKQAARAAAMHDYYGWRTDMQFDEELAQLLARHRDVLRRDAATVDERRAQLYDTQLPALRARHAALAHQLAAARARQAAIAACDPEELRELHASIEEQGAILQTMRAKHADVVNQLQRVHTRLADVETKRAQTHDAIRAARAITDQIRGCSPGEAMRLQRQVEQLERLLAWRITNRTATLLQLTHADALHVTLEMDARRSSVKRVAVSPVRPVEASHLHAAALAVVRAQVKPAAAAASVPVVLRTVARSWGTYREVRTAVARACAHTPLTVVLAHGETQLALTATVLLARVATKLRVGIRIDLARDAPFVANSVHAEAVYGDAAYAAPFAARVQASLEAAPWALRDALVEARRSLLR</sequence>
<dbReference type="PANTHER" id="PTHR28260">
    <property type="entry name" value="SPINDLE POLE BODY COMPONENT SPC105"/>
    <property type="match status" value="1"/>
</dbReference>
<dbReference type="Pfam" id="PF08317">
    <property type="entry name" value="Spc7"/>
    <property type="match status" value="1"/>
</dbReference>